<evidence type="ECO:0000313" key="9">
    <source>
        <dbReference type="EMBL" id="UNK46183.1"/>
    </source>
</evidence>
<organism evidence="9 10">
    <name type="scientific">Arthrobacter sulfonylureivorans</name>
    <dbReference type="NCBI Taxonomy" id="2486855"/>
    <lineage>
        <taxon>Bacteria</taxon>
        <taxon>Bacillati</taxon>
        <taxon>Actinomycetota</taxon>
        <taxon>Actinomycetes</taxon>
        <taxon>Micrococcales</taxon>
        <taxon>Micrococcaceae</taxon>
        <taxon>Arthrobacter</taxon>
    </lineage>
</organism>
<dbReference type="PANTHER" id="PTHR42709">
    <property type="entry name" value="ALKALINE PHOSPHATASE LIKE PROTEIN"/>
    <property type="match status" value="1"/>
</dbReference>
<dbReference type="Proteomes" id="UP000829069">
    <property type="component" value="Chromosome"/>
</dbReference>
<protein>
    <submittedName>
        <fullName evidence="9">VTT domain-containing protein</fullName>
    </submittedName>
</protein>
<accession>A0ABY3W7A9</accession>
<evidence type="ECO:0000256" key="6">
    <source>
        <dbReference type="ARBA" id="ARBA00023136"/>
    </source>
</evidence>
<feature type="transmembrane region" description="Helical" evidence="7">
    <location>
        <begin position="129"/>
        <end position="146"/>
    </location>
</feature>
<dbReference type="Pfam" id="PF09335">
    <property type="entry name" value="VTT_dom"/>
    <property type="match status" value="1"/>
</dbReference>
<keyword evidence="10" id="KW-1185">Reference proteome</keyword>
<feature type="transmembrane region" description="Helical" evidence="7">
    <location>
        <begin position="94"/>
        <end position="123"/>
    </location>
</feature>
<dbReference type="RefSeq" id="WP_241914260.1">
    <property type="nucleotide sequence ID" value="NZ_CP093326.1"/>
</dbReference>
<reference evidence="9 10" key="1">
    <citation type="submission" date="2022-03" db="EMBL/GenBank/DDBJ databases">
        <title>Isotopic signatures of nitrous oxide derived from detoxification processes.</title>
        <authorList>
            <person name="Behrendt U."/>
            <person name="Buchen C."/>
            <person name="Well R."/>
            <person name="Ulrich A."/>
            <person name="Rohe L."/>
            <person name="Kolb S."/>
            <person name="Schloter M."/>
            <person name="Horn M.A."/>
            <person name="Augustin J."/>
        </authorList>
    </citation>
    <scope>NUCLEOTIDE SEQUENCE [LARGE SCALE GENOMIC DNA]</scope>
    <source>
        <strain evidence="9 10">S4-C24</strain>
    </source>
</reference>
<evidence type="ECO:0000256" key="1">
    <source>
        <dbReference type="ARBA" id="ARBA00004651"/>
    </source>
</evidence>
<evidence type="ECO:0000256" key="4">
    <source>
        <dbReference type="ARBA" id="ARBA00022692"/>
    </source>
</evidence>
<gene>
    <name evidence="9" type="ORF">MNQ99_02085</name>
</gene>
<comment type="similarity">
    <text evidence="2">Belongs to the DedA family.</text>
</comment>
<keyword evidence="3" id="KW-1003">Cell membrane</keyword>
<evidence type="ECO:0000256" key="2">
    <source>
        <dbReference type="ARBA" id="ARBA00010792"/>
    </source>
</evidence>
<evidence type="ECO:0000259" key="8">
    <source>
        <dbReference type="Pfam" id="PF09335"/>
    </source>
</evidence>
<dbReference type="InterPro" id="IPR051311">
    <property type="entry name" value="DedA_domain"/>
</dbReference>
<dbReference type="EMBL" id="CP093326">
    <property type="protein sequence ID" value="UNK46183.1"/>
    <property type="molecule type" value="Genomic_DNA"/>
</dbReference>
<feature type="domain" description="VTT" evidence="8">
    <location>
        <begin position="8"/>
        <end position="113"/>
    </location>
</feature>
<keyword evidence="4 7" id="KW-0812">Transmembrane</keyword>
<keyword evidence="6 7" id="KW-0472">Membrane</keyword>
<evidence type="ECO:0000313" key="10">
    <source>
        <dbReference type="Proteomes" id="UP000829069"/>
    </source>
</evidence>
<sequence>MDFFLGLPLGWAIAALFGGAMLRSNATYWLGRGVAAGCRHTRLEKHVNGPLMRRAEAMTARFGPFAVTLCFLTVGLQTAVIGSSGIARMPLRRFLPAVIAGSLIWAVVYATVGLAAIAAWFALILASPWAAAGAAVAIAVVVILLVKRRRAKRHQQMVDDGGAPVGPESPVERLPAFTDHHSAALPTGLRIR</sequence>
<evidence type="ECO:0000256" key="3">
    <source>
        <dbReference type="ARBA" id="ARBA00022475"/>
    </source>
</evidence>
<proteinExistence type="inferred from homology"/>
<name>A0ABY3W7A9_9MICC</name>
<evidence type="ECO:0000256" key="5">
    <source>
        <dbReference type="ARBA" id="ARBA00022989"/>
    </source>
</evidence>
<dbReference type="PANTHER" id="PTHR42709:SF6">
    <property type="entry name" value="UNDECAPRENYL PHOSPHATE TRANSPORTER A"/>
    <property type="match status" value="1"/>
</dbReference>
<keyword evidence="5 7" id="KW-1133">Transmembrane helix</keyword>
<dbReference type="InterPro" id="IPR032816">
    <property type="entry name" value="VTT_dom"/>
</dbReference>
<feature type="transmembrane region" description="Helical" evidence="7">
    <location>
        <begin position="59"/>
        <end position="82"/>
    </location>
</feature>
<comment type="subcellular location">
    <subcellularLocation>
        <location evidence="1">Cell membrane</location>
        <topology evidence="1">Multi-pass membrane protein</topology>
    </subcellularLocation>
</comment>
<evidence type="ECO:0000256" key="7">
    <source>
        <dbReference type="SAM" id="Phobius"/>
    </source>
</evidence>